<sequence length="63" mass="7032">MTSKLGDYIEKRILETIPLGEHMKSSLDTGRYGQQEVAGLVEFLALNLVASCINGHAIYLYPY</sequence>
<evidence type="ECO:0000313" key="1">
    <source>
        <dbReference type="EMBL" id="CAL0327763.1"/>
    </source>
</evidence>
<proteinExistence type="predicted"/>
<gene>
    <name evidence="1" type="ORF">LLUT_LOCUS28823</name>
</gene>
<protein>
    <submittedName>
        <fullName evidence="1">Uncharacterized protein</fullName>
    </submittedName>
</protein>
<accession>A0AAV1Y3N4</accession>
<dbReference type="Proteomes" id="UP001497480">
    <property type="component" value="Unassembled WGS sequence"/>
</dbReference>
<organism evidence="1 2">
    <name type="scientific">Lupinus luteus</name>
    <name type="common">European yellow lupine</name>
    <dbReference type="NCBI Taxonomy" id="3873"/>
    <lineage>
        <taxon>Eukaryota</taxon>
        <taxon>Viridiplantae</taxon>
        <taxon>Streptophyta</taxon>
        <taxon>Embryophyta</taxon>
        <taxon>Tracheophyta</taxon>
        <taxon>Spermatophyta</taxon>
        <taxon>Magnoliopsida</taxon>
        <taxon>eudicotyledons</taxon>
        <taxon>Gunneridae</taxon>
        <taxon>Pentapetalae</taxon>
        <taxon>rosids</taxon>
        <taxon>fabids</taxon>
        <taxon>Fabales</taxon>
        <taxon>Fabaceae</taxon>
        <taxon>Papilionoideae</taxon>
        <taxon>50 kb inversion clade</taxon>
        <taxon>genistoids sensu lato</taxon>
        <taxon>core genistoids</taxon>
        <taxon>Genisteae</taxon>
        <taxon>Lupinus</taxon>
    </lineage>
</organism>
<reference evidence="1 2" key="1">
    <citation type="submission" date="2024-03" db="EMBL/GenBank/DDBJ databases">
        <authorList>
            <person name="Martinez-Hernandez J."/>
        </authorList>
    </citation>
    <scope>NUCLEOTIDE SEQUENCE [LARGE SCALE GENOMIC DNA]</scope>
</reference>
<keyword evidence="2" id="KW-1185">Reference proteome</keyword>
<dbReference type="EMBL" id="CAXHTB010000020">
    <property type="protein sequence ID" value="CAL0327763.1"/>
    <property type="molecule type" value="Genomic_DNA"/>
</dbReference>
<name>A0AAV1Y3N4_LUPLU</name>
<comment type="caution">
    <text evidence="1">The sequence shown here is derived from an EMBL/GenBank/DDBJ whole genome shotgun (WGS) entry which is preliminary data.</text>
</comment>
<dbReference type="AlphaFoldDB" id="A0AAV1Y3N4"/>
<evidence type="ECO:0000313" key="2">
    <source>
        <dbReference type="Proteomes" id="UP001497480"/>
    </source>
</evidence>